<sequence>MTTLKNLATHIPFSQIRHQHTNHQVPLLILYTIKAFGFCISMYRHILGINYLLSILIPLIRNKSS</sequence>
<evidence type="ECO:0000256" key="1">
    <source>
        <dbReference type="SAM" id="Phobius"/>
    </source>
</evidence>
<proteinExistence type="predicted"/>
<dbReference type="EMBL" id="KV454005">
    <property type="protein sequence ID" value="ODQ44961.1"/>
    <property type="molecule type" value="Genomic_DNA"/>
</dbReference>
<keyword evidence="1" id="KW-0812">Transmembrane</keyword>
<evidence type="ECO:0000313" key="2">
    <source>
        <dbReference type="EMBL" id="ODQ44961.1"/>
    </source>
</evidence>
<keyword evidence="1" id="KW-0472">Membrane</keyword>
<organism evidence="2 3">
    <name type="scientific">Pichia membranifaciens NRRL Y-2026</name>
    <dbReference type="NCBI Taxonomy" id="763406"/>
    <lineage>
        <taxon>Eukaryota</taxon>
        <taxon>Fungi</taxon>
        <taxon>Dikarya</taxon>
        <taxon>Ascomycota</taxon>
        <taxon>Saccharomycotina</taxon>
        <taxon>Pichiomycetes</taxon>
        <taxon>Pichiales</taxon>
        <taxon>Pichiaceae</taxon>
        <taxon>Pichia</taxon>
    </lineage>
</organism>
<name>A0A1E3NFQ0_9ASCO</name>
<gene>
    <name evidence="2" type="ORF">PICMEDRAFT_157794</name>
</gene>
<dbReference type="GeneID" id="30177648"/>
<dbReference type="Proteomes" id="UP000094455">
    <property type="component" value="Unassembled WGS sequence"/>
</dbReference>
<dbReference type="AlphaFoldDB" id="A0A1E3NFQ0"/>
<reference evidence="2 3" key="1">
    <citation type="journal article" date="2016" name="Proc. Natl. Acad. Sci. U.S.A.">
        <title>Comparative genomics of biotechnologically important yeasts.</title>
        <authorList>
            <person name="Riley R."/>
            <person name="Haridas S."/>
            <person name="Wolfe K.H."/>
            <person name="Lopes M.R."/>
            <person name="Hittinger C.T."/>
            <person name="Goeker M."/>
            <person name="Salamov A.A."/>
            <person name="Wisecaver J.H."/>
            <person name="Long T.M."/>
            <person name="Calvey C.H."/>
            <person name="Aerts A.L."/>
            <person name="Barry K.W."/>
            <person name="Choi C."/>
            <person name="Clum A."/>
            <person name="Coughlan A.Y."/>
            <person name="Deshpande S."/>
            <person name="Douglass A.P."/>
            <person name="Hanson S.J."/>
            <person name="Klenk H.-P."/>
            <person name="LaButti K.M."/>
            <person name="Lapidus A."/>
            <person name="Lindquist E.A."/>
            <person name="Lipzen A.M."/>
            <person name="Meier-Kolthoff J.P."/>
            <person name="Ohm R.A."/>
            <person name="Otillar R.P."/>
            <person name="Pangilinan J.L."/>
            <person name="Peng Y."/>
            <person name="Rokas A."/>
            <person name="Rosa C.A."/>
            <person name="Scheuner C."/>
            <person name="Sibirny A.A."/>
            <person name="Slot J.C."/>
            <person name="Stielow J.B."/>
            <person name="Sun H."/>
            <person name="Kurtzman C.P."/>
            <person name="Blackwell M."/>
            <person name="Grigoriev I.V."/>
            <person name="Jeffries T.W."/>
        </authorList>
    </citation>
    <scope>NUCLEOTIDE SEQUENCE [LARGE SCALE GENOMIC DNA]</scope>
    <source>
        <strain evidence="2 3">NRRL Y-2026</strain>
    </source>
</reference>
<keyword evidence="1" id="KW-1133">Transmembrane helix</keyword>
<protein>
    <submittedName>
        <fullName evidence="2">Uncharacterized protein</fullName>
    </submittedName>
</protein>
<feature type="transmembrane region" description="Helical" evidence="1">
    <location>
        <begin position="35"/>
        <end position="60"/>
    </location>
</feature>
<keyword evidence="3" id="KW-1185">Reference proteome</keyword>
<dbReference type="RefSeq" id="XP_019016074.1">
    <property type="nucleotide sequence ID" value="XM_019160961.1"/>
</dbReference>
<accession>A0A1E3NFQ0</accession>
<evidence type="ECO:0000313" key="3">
    <source>
        <dbReference type="Proteomes" id="UP000094455"/>
    </source>
</evidence>